<evidence type="ECO:0000256" key="1">
    <source>
        <dbReference type="SAM" id="SignalP"/>
    </source>
</evidence>
<feature type="chain" id="PRO_5047053191" evidence="1">
    <location>
        <begin position="21"/>
        <end position="230"/>
    </location>
</feature>
<dbReference type="InterPro" id="IPR051532">
    <property type="entry name" value="Ester_Hydrolysis_Enzymes"/>
</dbReference>
<dbReference type="Gene3D" id="3.40.50.1110">
    <property type="entry name" value="SGNH hydrolase"/>
    <property type="match status" value="1"/>
</dbReference>
<sequence length="230" mass="26520">MKPFVLFLLLSLMSALPNQAQTPKVSYQSFEHYNDRVAEFETMRPVDSTDIVMLGNSLTEFAGDWNKLLAARRIRNRGIAGDDAMGIYHRLVQILPGKPKAIFLMVGINDLSHDLSAAQVFELCQKVIDKIRAESPQTKLYVQSLLPINESFGRWKTLEGKTDEVAKLTRMIRRYCEANHITYINLFRYFNRHGTNEMRPELTSDGLHLSPLGYKIWAFHLKKYLRELAK</sequence>
<reference evidence="3 4" key="1">
    <citation type="submission" date="2021-01" db="EMBL/GenBank/DDBJ databases">
        <title>Prevotella A2931 sp. nov.</title>
        <authorList>
            <person name="Buhl M."/>
            <person name="Oberhettinger P."/>
        </authorList>
    </citation>
    <scope>NUCLEOTIDE SEQUENCE [LARGE SCALE GENOMIC DNA]</scope>
    <source>
        <strain evidence="3 4">A2931</strain>
    </source>
</reference>
<keyword evidence="4" id="KW-1185">Reference proteome</keyword>
<dbReference type="Proteomes" id="UP000664265">
    <property type="component" value="Unassembled WGS sequence"/>
</dbReference>
<name>A0ABS3M8G0_9BACT</name>
<proteinExistence type="predicted"/>
<dbReference type="InterPro" id="IPR036514">
    <property type="entry name" value="SGNH_hydro_sf"/>
</dbReference>
<comment type="caution">
    <text evidence="3">The sequence shown here is derived from an EMBL/GenBank/DDBJ whole genome shotgun (WGS) entry which is preliminary data.</text>
</comment>
<dbReference type="PANTHER" id="PTHR30383:SF5">
    <property type="entry name" value="SGNH HYDROLASE-TYPE ESTERASE DOMAIN-CONTAINING PROTEIN"/>
    <property type="match status" value="1"/>
</dbReference>
<evidence type="ECO:0000313" key="3">
    <source>
        <dbReference type="EMBL" id="MBO1364336.1"/>
    </source>
</evidence>
<dbReference type="EMBL" id="JAERMS010000051">
    <property type="protein sequence ID" value="MBO1364336.1"/>
    <property type="molecule type" value="Genomic_DNA"/>
</dbReference>
<dbReference type="InterPro" id="IPR013830">
    <property type="entry name" value="SGNH_hydro"/>
</dbReference>
<dbReference type="SUPFAM" id="SSF52266">
    <property type="entry name" value="SGNH hydrolase"/>
    <property type="match status" value="1"/>
</dbReference>
<gene>
    <name evidence="3" type="ORF">JHU38_11265</name>
</gene>
<evidence type="ECO:0000259" key="2">
    <source>
        <dbReference type="Pfam" id="PF13472"/>
    </source>
</evidence>
<dbReference type="Pfam" id="PF13472">
    <property type="entry name" value="Lipase_GDSL_2"/>
    <property type="match status" value="1"/>
</dbReference>
<organism evidence="3 4">
    <name type="scientific">Prevotella illustrans</name>
    <dbReference type="NCBI Taxonomy" id="2800387"/>
    <lineage>
        <taxon>Bacteria</taxon>
        <taxon>Pseudomonadati</taxon>
        <taxon>Bacteroidota</taxon>
        <taxon>Bacteroidia</taxon>
        <taxon>Bacteroidales</taxon>
        <taxon>Prevotellaceae</taxon>
        <taxon>Prevotella</taxon>
    </lineage>
</organism>
<protein>
    <submittedName>
        <fullName evidence="3">Serine acetyltransferase</fullName>
    </submittedName>
</protein>
<accession>A0ABS3M8G0</accession>
<dbReference type="PANTHER" id="PTHR30383">
    <property type="entry name" value="THIOESTERASE 1/PROTEASE 1/LYSOPHOSPHOLIPASE L1"/>
    <property type="match status" value="1"/>
</dbReference>
<dbReference type="RefSeq" id="WP_107582992.1">
    <property type="nucleotide sequence ID" value="NZ_JAERMS010000051.1"/>
</dbReference>
<feature type="domain" description="SGNH hydrolase-type esterase" evidence="2">
    <location>
        <begin position="54"/>
        <end position="216"/>
    </location>
</feature>
<keyword evidence="1" id="KW-0732">Signal</keyword>
<feature type="signal peptide" evidence="1">
    <location>
        <begin position="1"/>
        <end position="20"/>
    </location>
</feature>
<evidence type="ECO:0000313" key="4">
    <source>
        <dbReference type="Proteomes" id="UP000664265"/>
    </source>
</evidence>